<dbReference type="AlphaFoldDB" id="A0A7Y0UG44"/>
<dbReference type="InterPro" id="IPR050490">
    <property type="entry name" value="Bact_solute-bd_prot1"/>
</dbReference>
<dbReference type="PANTHER" id="PTHR43649">
    <property type="entry name" value="ARABINOSE-BINDING PROTEIN-RELATED"/>
    <property type="match status" value="1"/>
</dbReference>
<dbReference type="SUPFAM" id="SSF53850">
    <property type="entry name" value="Periplasmic binding protein-like II"/>
    <property type="match status" value="1"/>
</dbReference>
<dbReference type="EMBL" id="JABCUI010000001">
    <property type="protein sequence ID" value="NMW86670.1"/>
    <property type="molecule type" value="Genomic_DNA"/>
</dbReference>
<dbReference type="Proteomes" id="UP000553981">
    <property type="component" value="Unassembled WGS sequence"/>
</dbReference>
<gene>
    <name evidence="5" type="ORF">HHJ67_02730</name>
</gene>
<keyword evidence="4" id="KW-0732">Signal</keyword>
<evidence type="ECO:0000313" key="6">
    <source>
        <dbReference type="Proteomes" id="UP000553981"/>
    </source>
</evidence>
<sequence length="470" mass="52245">MRLDMKNSVIAVSGRRFMVAALAVVLAGILTVGLTSCRSQVSGKPGQTTLRYWLWDSGQLPGYRQCAADFEKENPDVHIQIEQFGWDDYWTQITASMVAENAPDVFTDHTSQFGKYSALGQLLDIDPYVKRDNYDLSHYAAGLADQWKSADGKHRYGLPKDWDTEAIFYNEDMVKAAGYTKDDLWKLEWNPQDGGSFEKFLARLTVDVNGVHGDEPGFDKKHVKVYGTGYNDTGGGLGQIQWSPYALSNGEWRWTEKNPWGMHFNYDDPKFQETIGWWISLIKKGYMPPLSVATSGVGTVESLGSGSYATLLEGSWNISTIDNATDLPIQVAPTPIGPDGHRASVTNGLADSIWVGTKHPQESWRWVKYLGSAKCQDVIAEQGTVFPAITTSTDKAIKTFEDMGYDARAFSVHLEDKTTVPSLVVDRWAQVDALMKPAMASVMSFESEPSSLTEANRRVNALMSANWGKR</sequence>
<evidence type="ECO:0000313" key="5">
    <source>
        <dbReference type="EMBL" id="NMW86670.1"/>
    </source>
</evidence>
<comment type="similarity">
    <text evidence="2">Belongs to the bacterial solute-binding protein 1 family.</text>
</comment>
<dbReference type="PANTHER" id="PTHR43649:SF31">
    <property type="entry name" value="SN-GLYCEROL-3-PHOSPHATE-BINDING PERIPLASMIC PROTEIN UGPB"/>
    <property type="match status" value="1"/>
</dbReference>
<protein>
    <submittedName>
        <fullName evidence="5">Sugar ABC transporter substrate-binding protein</fullName>
    </submittedName>
</protein>
<proteinExistence type="inferred from homology"/>
<evidence type="ECO:0000256" key="3">
    <source>
        <dbReference type="ARBA" id="ARBA00022448"/>
    </source>
</evidence>
<name>A0A7Y0UG44_9ACTO</name>
<evidence type="ECO:0000256" key="4">
    <source>
        <dbReference type="ARBA" id="ARBA00022729"/>
    </source>
</evidence>
<evidence type="ECO:0000256" key="2">
    <source>
        <dbReference type="ARBA" id="ARBA00008520"/>
    </source>
</evidence>
<reference evidence="5 6" key="1">
    <citation type="submission" date="2020-04" db="EMBL/GenBank/DDBJ databases">
        <title>Antimicrobial susceptibility and clonality of vaginal-derived multi-drug resistant Mobiluncus isolates in China.</title>
        <authorList>
            <person name="Zhang X."/>
        </authorList>
    </citation>
    <scope>NUCLEOTIDE SEQUENCE [LARGE SCALE GENOMIC DNA]</scope>
    <source>
        <strain evidence="5 6">19</strain>
    </source>
</reference>
<dbReference type="InterPro" id="IPR006059">
    <property type="entry name" value="SBP"/>
</dbReference>
<dbReference type="Pfam" id="PF13416">
    <property type="entry name" value="SBP_bac_8"/>
    <property type="match status" value="1"/>
</dbReference>
<dbReference type="CDD" id="cd13585">
    <property type="entry name" value="PBP2_TMBP_like"/>
    <property type="match status" value="1"/>
</dbReference>
<organism evidence="5 6">
    <name type="scientific">Mobiluncus curtisii</name>
    <dbReference type="NCBI Taxonomy" id="2051"/>
    <lineage>
        <taxon>Bacteria</taxon>
        <taxon>Bacillati</taxon>
        <taxon>Actinomycetota</taxon>
        <taxon>Actinomycetes</taxon>
        <taxon>Actinomycetales</taxon>
        <taxon>Actinomycetaceae</taxon>
        <taxon>Mobiluncus</taxon>
    </lineage>
</organism>
<comment type="subcellular location">
    <subcellularLocation>
        <location evidence="1">Cell envelope</location>
    </subcellularLocation>
</comment>
<accession>A0A7Y0UG44</accession>
<keyword evidence="3" id="KW-0813">Transport</keyword>
<comment type="caution">
    <text evidence="5">The sequence shown here is derived from an EMBL/GenBank/DDBJ whole genome shotgun (WGS) entry which is preliminary data.</text>
</comment>
<dbReference type="GO" id="GO:0030313">
    <property type="term" value="C:cell envelope"/>
    <property type="evidence" value="ECO:0007669"/>
    <property type="project" value="UniProtKB-SubCell"/>
</dbReference>
<dbReference type="Gene3D" id="3.40.190.10">
    <property type="entry name" value="Periplasmic binding protein-like II"/>
    <property type="match status" value="1"/>
</dbReference>
<evidence type="ECO:0000256" key="1">
    <source>
        <dbReference type="ARBA" id="ARBA00004196"/>
    </source>
</evidence>